<comment type="subcellular location">
    <subcellularLocation>
        <location evidence="3">Nucleus</location>
    </subcellularLocation>
</comment>
<sequence length="224" mass="25519">MASTSDSDNPSVSDMGKDRTRLCEEFASITGNDSAVAQCYLAENDWQMERALNSFFEADMERVFEEDFEENNPPKKKQKVEKTPPEDCIDLTRDSPAAQKPTDEDDNKLSLMSWNVDGLDSDNLQERARGLCSFLALYTPDVVFLQELIPPYIQYLKKRAVSYLIIEGGEDEYFTGMMLKKSRVKLLESEIVTYPTTQMMRNLLVAQVRAPSSVLLMLNTRKLT</sequence>
<evidence type="ECO:0000256" key="5">
    <source>
        <dbReference type="ARBA" id="ARBA00022723"/>
    </source>
</evidence>
<dbReference type="PANTHER" id="PTHR15822:SF4">
    <property type="entry name" value="TYROSYL-DNA PHOSPHODIESTERASE 2"/>
    <property type="match status" value="1"/>
</dbReference>
<evidence type="ECO:0000256" key="4">
    <source>
        <dbReference type="ARBA" id="ARBA00022722"/>
    </source>
</evidence>
<dbReference type="AlphaFoldDB" id="A0A1A7WKG0"/>
<evidence type="ECO:0000256" key="11">
    <source>
        <dbReference type="SAM" id="MobiDB-lite"/>
    </source>
</evidence>
<keyword evidence="4" id="KW-0540">Nuclease</keyword>
<dbReference type="PANTHER" id="PTHR15822">
    <property type="entry name" value="TRAF AND TNF RECEPTOR-ASSOCIATED PROTEIN"/>
    <property type="match status" value="1"/>
</dbReference>
<keyword evidence="9" id="KW-0234">DNA repair</keyword>
<dbReference type="GO" id="GO:0046872">
    <property type="term" value="F:metal ion binding"/>
    <property type="evidence" value="ECO:0007669"/>
    <property type="project" value="UniProtKB-KW"/>
</dbReference>
<evidence type="ECO:0000256" key="6">
    <source>
        <dbReference type="ARBA" id="ARBA00022763"/>
    </source>
</evidence>
<reference evidence="12" key="2">
    <citation type="submission" date="2016-06" db="EMBL/GenBank/DDBJ databases">
        <title>The genome of a short-lived fish provides insights into sex chromosome evolution and the genetic control of aging.</title>
        <authorList>
            <person name="Reichwald K."/>
            <person name="Felder M."/>
            <person name="Petzold A."/>
            <person name="Koch P."/>
            <person name="Groth M."/>
            <person name="Platzer M."/>
        </authorList>
    </citation>
    <scope>NUCLEOTIDE SEQUENCE</scope>
    <source>
        <tissue evidence="12">Brain</tissue>
    </source>
</reference>
<feature type="compositionally biased region" description="Basic and acidic residues" evidence="11">
    <location>
        <begin position="80"/>
        <end position="93"/>
    </location>
</feature>
<dbReference type="InterPro" id="IPR009060">
    <property type="entry name" value="UBA-like_sf"/>
</dbReference>
<dbReference type="CDD" id="cd14344">
    <property type="entry name" value="UBA_TYDP2"/>
    <property type="match status" value="1"/>
</dbReference>
<keyword evidence="10" id="KW-0539">Nucleus</keyword>
<dbReference type="Gene3D" id="1.10.8.10">
    <property type="entry name" value="DNA helicase RuvA subunit, C-terminal domain"/>
    <property type="match status" value="1"/>
</dbReference>
<dbReference type="GO" id="GO:0004518">
    <property type="term" value="F:nuclease activity"/>
    <property type="evidence" value="ECO:0007669"/>
    <property type="project" value="UniProtKB-KW"/>
</dbReference>
<keyword evidence="6" id="KW-0227">DNA damage</keyword>
<dbReference type="GO" id="GO:0006302">
    <property type="term" value="P:double-strand break repair"/>
    <property type="evidence" value="ECO:0007669"/>
    <property type="project" value="TreeGrafter"/>
</dbReference>
<dbReference type="SUPFAM" id="SSF56219">
    <property type="entry name" value="DNase I-like"/>
    <property type="match status" value="1"/>
</dbReference>
<dbReference type="Pfam" id="PF14555">
    <property type="entry name" value="UBA_4"/>
    <property type="match status" value="1"/>
</dbReference>
<dbReference type="EMBL" id="HADW01004815">
    <property type="protein sequence ID" value="SBP06215.1"/>
    <property type="molecule type" value="Transcribed_RNA"/>
</dbReference>
<evidence type="ECO:0000256" key="1">
    <source>
        <dbReference type="ARBA" id="ARBA00001936"/>
    </source>
</evidence>
<comment type="cofactor">
    <cofactor evidence="1">
        <name>Mn(2+)</name>
        <dbReference type="ChEBI" id="CHEBI:29035"/>
    </cofactor>
</comment>
<dbReference type="GO" id="GO:0003697">
    <property type="term" value="F:single-stranded DNA binding"/>
    <property type="evidence" value="ECO:0007669"/>
    <property type="project" value="TreeGrafter"/>
</dbReference>
<dbReference type="SUPFAM" id="SSF46934">
    <property type="entry name" value="UBA-like"/>
    <property type="match status" value="1"/>
</dbReference>
<keyword evidence="5" id="KW-0479">Metal-binding</keyword>
<keyword evidence="7" id="KW-0378">Hydrolase</keyword>
<evidence type="ECO:0000256" key="10">
    <source>
        <dbReference type="ARBA" id="ARBA00023242"/>
    </source>
</evidence>
<dbReference type="GO" id="GO:0016605">
    <property type="term" value="C:PML body"/>
    <property type="evidence" value="ECO:0007669"/>
    <property type="project" value="TreeGrafter"/>
</dbReference>
<evidence type="ECO:0000256" key="3">
    <source>
        <dbReference type="ARBA" id="ARBA00004123"/>
    </source>
</evidence>
<dbReference type="Gene3D" id="3.60.10.10">
    <property type="entry name" value="Endonuclease/exonuclease/phosphatase"/>
    <property type="match status" value="1"/>
</dbReference>
<dbReference type="InterPro" id="IPR051547">
    <property type="entry name" value="TDP2-like"/>
</dbReference>
<evidence type="ECO:0000256" key="2">
    <source>
        <dbReference type="ARBA" id="ARBA00001946"/>
    </source>
</evidence>
<evidence type="ECO:0000256" key="8">
    <source>
        <dbReference type="ARBA" id="ARBA00022842"/>
    </source>
</evidence>
<gene>
    <name evidence="12" type="primary">TDP2B</name>
</gene>
<dbReference type="InterPro" id="IPR036691">
    <property type="entry name" value="Endo/exonu/phosph_ase_sf"/>
</dbReference>
<organism evidence="12">
    <name type="scientific">Iconisemion striatum</name>
    <dbReference type="NCBI Taxonomy" id="60296"/>
    <lineage>
        <taxon>Eukaryota</taxon>
        <taxon>Metazoa</taxon>
        <taxon>Chordata</taxon>
        <taxon>Craniata</taxon>
        <taxon>Vertebrata</taxon>
        <taxon>Euteleostomi</taxon>
        <taxon>Actinopterygii</taxon>
        <taxon>Neopterygii</taxon>
        <taxon>Teleostei</taxon>
        <taxon>Neoteleostei</taxon>
        <taxon>Acanthomorphata</taxon>
        <taxon>Ovalentaria</taxon>
        <taxon>Atherinomorphae</taxon>
        <taxon>Cyprinodontiformes</taxon>
        <taxon>Nothobranchiidae</taxon>
        <taxon>Iconisemion</taxon>
    </lineage>
</organism>
<keyword evidence="8" id="KW-0460">Magnesium</keyword>
<dbReference type="GO" id="GO:0070260">
    <property type="term" value="F:5'-tyrosyl-DNA phosphodiesterase activity"/>
    <property type="evidence" value="ECO:0007669"/>
    <property type="project" value="TreeGrafter"/>
</dbReference>
<evidence type="ECO:0000313" key="12">
    <source>
        <dbReference type="EMBL" id="SBP06215.1"/>
    </source>
</evidence>
<comment type="cofactor">
    <cofactor evidence="2">
        <name>Mg(2+)</name>
        <dbReference type="ChEBI" id="CHEBI:18420"/>
    </cofactor>
</comment>
<proteinExistence type="predicted"/>
<accession>A0A1A7WKG0</accession>
<evidence type="ECO:0000256" key="9">
    <source>
        <dbReference type="ARBA" id="ARBA00023204"/>
    </source>
</evidence>
<reference evidence="12" key="1">
    <citation type="submission" date="2016-05" db="EMBL/GenBank/DDBJ databases">
        <authorList>
            <person name="Lavstsen T."/>
            <person name="Jespersen J.S."/>
        </authorList>
    </citation>
    <scope>NUCLEOTIDE SEQUENCE</scope>
    <source>
        <tissue evidence="12">Brain</tissue>
    </source>
</reference>
<feature type="region of interest" description="Disordered" evidence="11">
    <location>
        <begin position="66"/>
        <end position="107"/>
    </location>
</feature>
<protein>
    <submittedName>
        <fullName evidence="12">Tyrosyl-DNA phosphodiesterase 2b</fullName>
    </submittedName>
</protein>
<name>A0A1A7WKG0_9TELE</name>
<dbReference type="GO" id="GO:0005737">
    <property type="term" value="C:cytoplasm"/>
    <property type="evidence" value="ECO:0007669"/>
    <property type="project" value="TreeGrafter"/>
</dbReference>
<evidence type="ECO:0000256" key="7">
    <source>
        <dbReference type="ARBA" id="ARBA00022801"/>
    </source>
</evidence>